<dbReference type="GO" id="GO:0043682">
    <property type="term" value="F:P-type divalent copper transporter activity"/>
    <property type="evidence" value="ECO:0007669"/>
    <property type="project" value="TreeGrafter"/>
</dbReference>
<dbReference type="GO" id="GO:0005524">
    <property type="term" value="F:ATP binding"/>
    <property type="evidence" value="ECO:0007669"/>
    <property type="project" value="UniProtKB-UniRule"/>
</dbReference>
<dbReference type="SFLD" id="SFLDS00003">
    <property type="entry name" value="Haloacid_Dehalogenase"/>
    <property type="match status" value="1"/>
</dbReference>
<reference evidence="14 15" key="1">
    <citation type="submission" date="2019-10" db="EMBL/GenBank/DDBJ databases">
        <authorList>
            <person name="Nie G."/>
            <person name="Ming H."/>
            <person name="Yi B."/>
        </authorList>
    </citation>
    <scope>NUCLEOTIDE SEQUENCE [LARGE SCALE GENOMIC DNA]</scope>
    <source>
        <strain evidence="14 15">CFH 90414</strain>
    </source>
</reference>
<feature type="transmembrane region" description="Helical" evidence="12">
    <location>
        <begin position="85"/>
        <end position="103"/>
    </location>
</feature>
<dbReference type="PANTHER" id="PTHR43520">
    <property type="entry name" value="ATP7, ISOFORM B"/>
    <property type="match status" value="1"/>
</dbReference>
<name>A0A6I2F3V5_9MICO</name>
<protein>
    <recommendedName>
        <fullName evidence="11">Cation-transporting P-type ATPase B</fullName>
    </recommendedName>
</protein>
<feature type="domain" description="HMA" evidence="13">
    <location>
        <begin position="2"/>
        <end position="66"/>
    </location>
</feature>
<dbReference type="Proteomes" id="UP000431080">
    <property type="component" value="Unassembled WGS sequence"/>
</dbReference>
<evidence type="ECO:0000256" key="8">
    <source>
        <dbReference type="ARBA" id="ARBA00022989"/>
    </source>
</evidence>
<dbReference type="Gene3D" id="3.30.70.100">
    <property type="match status" value="1"/>
</dbReference>
<dbReference type="PROSITE" id="PS01047">
    <property type="entry name" value="HMA_1"/>
    <property type="match status" value="1"/>
</dbReference>
<feature type="transmembrane region" description="Helical" evidence="12">
    <location>
        <begin position="717"/>
        <end position="735"/>
    </location>
</feature>
<keyword evidence="6 12" id="KW-0067">ATP-binding</keyword>
<evidence type="ECO:0000256" key="10">
    <source>
        <dbReference type="ARBA" id="ARBA00049360"/>
    </source>
</evidence>
<dbReference type="GO" id="GO:0055070">
    <property type="term" value="P:copper ion homeostasis"/>
    <property type="evidence" value="ECO:0007669"/>
    <property type="project" value="TreeGrafter"/>
</dbReference>
<feature type="transmembrane region" description="Helical" evidence="12">
    <location>
        <begin position="372"/>
        <end position="393"/>
    </location>
</feature>
<dbReference type="FunFam" id="3.30.70.100:FF:000005">
    <property type="entry name" value="Copper-exporting P-type ATPase A"/>
    <property type="match status" value="1"/>
</dbReference>
<gene>
    <name evidence="14" type="ORF">GE115_05155</name>
</gene>
<dbReference type="GO" id="GO:0016887">
    <property type="term" value="F:ATP hydrolysis activity"/>
    <property type="evidence" value="ECO:0007669"/>
    <property type="project" value="InterPro"/>
</dbReference>
<keyword evidence="7" id="KW-1278">Translocase</keyword>
<evidence type="ECO:0000256" key="3">
    <source>
        <dbReference type="ARBA" id="ARBA00022692"/>
    </source>
</evidence>
<dbReference type="InterPro" id="IPR036412">
    <property type="entry name" value="HAD-like_sf"/>
</dbReference>
<comment type="subcellular location">
    <subcellularLocation>
        <location evidence="1">Cell membrane</location>
        <topology evidence="1">Multi-pass membrane protein</topology>
    </subcellularLocation>
</comment>
<dbReference type="SUPFAM" id="SSF81653">
    <property type="entry name" value="Calcium ATPase, transduction domain A"/>
    <property type="match status" value="1"/>
</dbReference>
<evidence type="ECO:0000256" key="12">
    <source>
        <dbReference type="RuleBase" id="RU362081"/>
    </source>
</evidence>
<dbReference type="InterPro" id="IPR017969">
    <property type="entry name" value="Heavy-metal-associated_CS"/>
</dbReference>
<dbReference type="CDD" id="cd02094">
    <property type="entry name" value="P-type_ATPase_Cu-like"/>
    <property type="match status" value="1"/>
</dbReference>
<keyword evidence="8 12" id="KW-1133">Transmembrane helix</keyword>
<dbReference type="NCBIfam" id="TIGR01525">
    <property type="entry name" value="ATPase-IB_hvy"/>
    <property type="match status" value="1"/>
</dbReference>
<feature type="transmembrane region" description="Helical" evidence="12">
    <location>
        <begin position="192"/>
        <end position="210"/>
    </location>
</feature>
<evidence type="ECO:0000256" key="4">
    <source>
        <dbReference type="ARBA" id="ARBA00022723"/>
    </source>
</evidence>
<dbReference type="InterPro" id="IPR008250">
    <property type="entry name" value="ATPase_P-typ_transduc_dom_A_sf"/>
</dbReference>
<dbReference type="InterPro" id="IPR018303">
    <property type="entry name" value="ATPase_P-typ_P_site"/>
</dbReference>
<proteinExistence type="inferred from homology"/>
<feature type="transmembrane region" description="Helical" evidence="12">
    <location>
        <begin position="146"/>
        <end position="172"/>
    </location>
</feature>
<feature type="transmembrane region" description="Helical" evidence="12">
    <location>
        <begin position="344"/>
        <end position="366"/>
    </location>
</feature>
<dbReference type="PROSITE" id="PS00154">
    <property type="entry name" value="ATPASE_E1_E2"/>
    <property type="match status" value="1"/>
</dbReference>
<keyword evidence="15" id="KW-1185">Reference proteome</keyword>
<evidence type="ECO:0000256" key="1">
    <source>
        <dbReference type="ARBA" id="ARBA00004651"/>
    </source>
</evidence>
<keyword evidence="9 12" id="KW-0472">Membrane</keyword>
<keyword evidence="4 12" id="KW-0479">Metal-binding</keyword>
<evidence type="ECO:0000256" key="2">
    <source>
        <dbReference type="ARBA" id="ARBA00006024"/>
    </source>
</evidence>
<evidence type="ECO:0000256" key="9">
    <source>
        <dbReference type="ARBA" id="ARBA00023136"/>
    </source>
</evidence>
<comment type="caution">
    <text evidence="14">The sequence shown here is derived from an EMBL/GenBank/DDBJ whole genome shotgun (WGS) entry which is preliminary data.</text>
</comment>
<sequence length="750" mass="77780">MQTLELEIEGMTCASCAARIEQRLNRLDGVAATVNYATEKARVTVPEGVGAHELIAAVESAGYRAELPEPRHPAPAERRPLRTRLLVSIVLSVPVVVLAMVPLLQFPGWQWVSFALTLPVVTWAAWPFHRAAAVNLRHGAATMDTLVSLGVTAAFLWSTFALLFGGAGEIGMRHAVSLAIVPFGARDASGDLYLEVAAGVTTFVLLGRYLEQRSKRAAGAALRALLELGAKDVAVLRDGREQRVPVDRLAVGDEFVVRPGEQIATDGVVVDGRSAVDVSLLTGESVPVEVEAGDAVVGASVNVGGRLVVRATRVGADTRLAQMARLVEDAQAGKAAVQRLADRISGVFVPIVIVIALATLAAWLLVGGTVAAAFTAAVAVLIIACPCALGLATPTALLVGTGRGAQVGVLIKGPEVLESTRRVDTIVLDKTGTVTTGRMSLAAVHPAAGVDEGELLRLAGALEHASEHPVARAIAEAAASRFGDLPVPEAFENRAGLGVHGVVEGHLVLVGRPAMLAEWAIEPEPAAEPGTEASVADALAAEAEAGRTAVVVAWDGRVRGVIAVADAVKPTSAAAVSRLRALGLEPILLTGDHEQVARRVAAEVGIDRVIAGVLPEGKAEVIADLRAQGRSVAMVGDGVNDAVALARADLGIAMGAGSDVAIEASDLTLVRDDLLAAVDAIRLSRRTMGTIRGNLFWAFAYNVAAIPLAALGLLNPMLAGAAMAFSSLFVVGNSLRLRTFRSVSRDVRQG</sequence>
<dbReference type="SUPFAM" id="SSF56784">
    <property type="entry name" value="HAD-like"/>
    <property type="match status" value="1"/>
</dbReference>
<evidence type="ECO:0000259" key="13">
    <source>
        <dbReference type="PROSITE" id="PS50846"/>
    </source>
</evidence>
<dbReference type="EMBL" id="WJIF01000002">
    <property type="protein sequence ID" value="MRG59259.1"/>
    <property type="molecule type" value="Genomic_DNA"/>
</dbReference>
<keyword evidence="3 12" id="KW-0812">Transmembrane</keyword>
<evidence type="ECO:0000256" key="6">
    <source>
        <dbReference type="ARBA" id="ARBA00022840"/>
    </source>
</evidence>
<evidence type="ECO:0000256" key="5">
    <source>
        <dbReference type="ARBA" id="ARBA00022741"/>
    </source>
</evidence>
<dbReference type="InterPro" id="IPR006121">
    <property type="entry name" value="HMA_dom"/>
</dbReference>
<keyword evidence="12" id="KW-1003">Cell membrane</keyword>
<dbReference type="PROSITE" id="PS50846">
    <property type="entry name" value="HMA_2"/>
    <property type="match status" value="1"/>
</dbReference>
<dbReference type="NCBIfam" id="TIGR01494">
    <property type="entry name" value="ATPase_P-type"/>
    <property type="match status" value="1"/>
</dbReference>
<dbReference type="Gene3D" id="2.70.150.10">
    <property type="entry name" value="Calcium-transporting ATPase, cytoplasmic transduction domain A"/>
    <property type="match status" value="1"/>
</dbReference>
<dbReference type="InterPro" id="IPR023299">
    <property type="entry name" value="ATPase_P-typ_cyto_dom_N"/>
</dbReference>
<comment type="similarity">
    <text evidence="2 12">Belongs to the cation transport ATPase (P-type) (TC 3.A.3) family. Type IB subfamily.</text>
</comment>
<dbReference type="InterPro" id="IPR044492">
    <property type="entry name" value="P_typ_ATPase_HD_dom"/>
</dbReference>
<dbReference type="Pfam" id="PF00122">
    <property type="entry name" value="E1-E2_ATPase"/>
    <property type="match status" value="1"/>
</dbReference>
<dbReference type="InterPro" id="IPR023298">
    <property type="entry name" value="ATPase_P-typ_TM_dom_sf"/>
</dbReference>
<dbReference type="PRINTS" id="PR00119">
    <property type="entry name" value="CATATPASE"/>
</dbReference>
<dbReference type="PANTHER" id="PTHR43520:SF8">
    <property type="entry name" value="P-TYPE CU(+) TRANSPORTER"/>
    <property type="match status" value="1"/>
</dbReference>
<organism evidence="14 15">
    <name type="scientific">Agromyces agglutinans</name>
    <dbReference type="NCBI Taxonomy" id="2662258"/>
    <lineage>
        <taxon>Bacteria</taxon>
        <taxon>Bacillati</taxon>
        <taxon>Actinomycetota</taxon>
        <taxon>Actinomycetes</taxon>
        <taxon>Micrococcales</taxon>
        <taxon>Microbacteriaceae</taxon>
        <taxon>Agromyces</taxon>
    </lineage>
</organism>
<dbReference type="FunFam" id="2.70.150.10:FF:000002">
    <property type="entry name" value="Copper-transporting ATPase 1, putative"/>
    <property type="match status" value="1"/>
</dbReference>
<feature type="transmembrane region" description="Helical" evidence="12">
    <location>
        <begin position="109"/>
        <end position="126"/>
    </location>
</feature>
<dbReference type="Pfam" id="PF00702">
    <property type="entry name" value="Hydrolase"/>
    <property type="match status" value="1"/>
</dbReference>
<dbReference type="GO" id="GO:0005886">
    <property type="term" value="C:plasma membrane"/>
    <property type="evidence" value="ECO:0007669"/>
    <property type="project" value="UniProtKB-SubCell"/>
</dbReference>
<dbReference type="SFLD" id="SFLDF00027">
    <property type="entry name" value="p-type_atpase"/>
    <property type="match status" value="1"/>
</dbReference>
<dbReference type="Gene3D" id="3.40.1110.10">
    <property type="entry name" value="Calcium-transporting ATPase, cytoplasmic domain N"/>
    <property type="match status" value="1"/>
</dbReference>
<dbReference type="SUPFAM" id="SSF55008">
    <property type="entry name" value="HMA, heavy metal-associated domain"/>
    <property type="match status" value="1"/>
</dbReference>
<dbReference type="Pfam" id="PF00403">
    <property type="entry name" value="HMA"/>
    <property type="match status" value="1"/>
</dbReference>
<dbReference type="GO" id="GO:0005507">
    <property type="term" value="F:copper ion binding"/>
    <property type="evidence" value="ECO:0007669"/>
    <property type="project" value="TreeGrafter"/>
</dbReference>
<dbReference type="Gene3D" id="3.40.50.1000">
    <property type="entry name" value="HAD superfamily/HAD-like"/>
    <property type="match status" value="1"/>
</dbReference>
<dbReference type="SUPFAM" id="SSF81665">
    <property type="entry name" value="Calcium ATPase, transmembrane domain M"/>
    <property type="match status" value="1"/>
</dbReference>
<comment type="catalytic activity">
    <reaction evidence="10">
        <text>ATP + H2O = ADP + phosphate + H(+)</text>
        <dbReference type="Rhea" id="RHEA:13065"/>
        <dbReference type="ChEBI" id="CHEBI:15377"/>
        <dbReference type="ChEBI" id="CHEBI:15378"/>
        <dbReference type="ChEBI" id="CHEBI:30616"/>
        <dbReference type="ChEBI" id="CHEBI:43474"/>
        <dbReference type="ChEBI" id="CHEBI:456216"/>
    </reaction>
</comment>
<feature type="transmembrane region" description="Helical" evidence="12">
    <location>
        <begin position="694"/>
        <end position="711"/>
    </location>
</feature>
<evidence type="ECO:0000256" key="11">
    <source>
        <dbReference type="ARBA" id="ARBA00074171"/>
    </source>
</evidence>
<evidence type="ECO:0000313" key="14">
    <source>
        <dbReference type="EMBL" id="MRG59259.1"/>
    </source>
</evidence>
<dbReference type="RefSeq" id="WP_153683696.1">
    <property type="nucleotide sequence ID" value="NZ_WJIF01000002.1"/>
</dbReference>
<evidence type="ECO:0000313" key="15">
    <source>
        <dbReference type="Proteomes" id="UP000431080"/>
    </source>
</evidence>
<keyword evidence="5 12" id="KW-0547">Nucleotide-binding</keyword>
<evidence type="ECO:0000256" key="7">
    <source>
        <dbReference type="ARBA" id="ARBA00022967"/>
    </source>
</evidence>
<accession>A0A6I2F3V5</accession>
<dbReference type="PRINTS" id="PR00943">
    <property type="entry name" value="CUATPASE"/>
</dbReference>
<dbReference type="InterPro" id="IPR023214">
    <property type="entry name" value="HAD_sf"/>
</dbReference>
<dbReference type="InterPro" id="IPR001757">
    <property type="entry name" value="P_typ_ATPase"/>
</dbReference>
<dbReference type="NCBIfam" id="TIGR01511">
    <property type="entry name" value="ATPase-IB1_Cu"/>
    <property type="match status" value="1"/>
</dbReference>
<dbReference type="InterPro" id="IPR059000">
    <property type="entry name" value="ATPase_P-type_domA"/>
</dbReference>
<dbReference type="InterPro" id="IPR036163">
    <property type="entry name" value="HMA_dom_sf"/>
</dbReference>
<dbReference type="SFLD" id="SFLDG00002">
    <property type="entry name" value="C1.7:_P-type_atpase_like"/>
    <property type="match status" value="1"/>
</dbReference>
<dbReference type="CDD" id="cd00371">
    <property type="entry name" value="HMA"/>
    <property type="match status" value="1"/>
</dbReference>
<dbReference type="InterPro" id="IPR027256">
    <property type="entry name" value="P-typ_ATPase_IB"/>
</dbReference>
<dbReference type="AlphaFoldDB" id="A0A6I2F3V5"/>